<feature type="transmembrane region" description="Helical" evidence="7">
    <location>
        <begin position="397"/>
        <end position="417"/>
    </location>
</feature>
<keyword evidence="6 7" id="KW-0472">Membrane</keyword>
<feature type="transmembrane region" description="Helical" evidence="7">
    <location>
        <begin position="97"/>
        <end position="117"/>
    </location>
</feature>
<name>A0A943Z7A0_9ACTN</name>
<feature type="transmembrane region" description="Helical" evidence="7">
    <location>
        <begin position="243"/>
        <end position="264"/>
    </location>
</feature>
<accession>A0A943Z7A0</accession>
<feature type="transmembrane region" description="Helical" evidence="7">
    <location>
        <begin position="53"/>
        <end position="76"/>
    </location>
</feature>
<dbReference type="EMBL" id="JAGZSV010000030">
    <property type="protein sequence ID" value="MBS6940414.1"/>
    <property type="molecule type" value="Genomic_DNA"/>
</dbReference>
<sequence>MGFSSEPVSGDAAKARLSASGRPLSKNWLAIIAFIWAGQAVSMFTSYAASFAAVWYVTETTGSAVLLSAMSICAYLPQGLLSPYGGVIADRCNRKTVIIAADMAVGLVSLALGLLILLGDVSIAAIMAMVIARSAGQAFHGPAMMAAMPMLVPEKHLLRINTLDMMLMSVAGIVAPALGIMLYEGVGFHAVMFLDFAGAVLACLALVKARIPSVRDCAASCEKRHPMAEMKEGWSALRANRGLFLLIVLITLGMVSFGPMGSLYPLMTYSHFGGDGFMAAVAESTFAGGLFAGSLIIMAWGGGRRLALLLAASCVAFGVLAAASGMLAPSMFWVFVVLCAAMGMVCAWFNGPTVTLVQRNVPEEKMGRALGFVTAAMGLASPAGIAIGGIAAEAIGVAPFFVIDGVVCALIGVALYLPKSVRALDAAPAAGASSCEGEAPESAK</sequence>
<feature type="transmembrane region" description="Helical" evidence="7">
    <location>
        <begin position="163"/>
        <end position="182"/>
    </location>
</feature>
<dbReference type="GO" id="GO:0005886">
    <property type="term" value="C:plasma membrane"/>
    <property type="evidence" value="ECO:0007669"/>
    <property type="project" value="UniProtKB-SubCell"/>
</dbReference>
<dbReference type="InterPro" id="IPR036259">
    <property type="entry name" value="MFS_trans_sf"/>
</dbReference>
<feature type="transmembrane region" description="Helical" evidence="7">
    <location>
        <begin position="188"/>
        <end position="207"/>
    </location>
</feature>
<dbReference type="PANTHER" id="PTHR23513">
    <property type="entry name" value="INTEGRAL MEMBRANE EFFLUX PROTEIN-RELATED"/>
    <property type="match status" value="1"/>
</dbReference>
<evidence type="ECO:0000313" key="8">
    <source>
        <dbReference type="EMBL" id="MBS6940414.1"/>
    </source>
</evidence>
<keyword evidence="4 7" id="KW-0812">Transmembrane</keyword>
<evidence type="ECO:0000256" key="2">
    <source>
        <dbReference type="ARBA" id="ARBA00022448"/>
    </source>
</evidence>
<evidence type="ECO:0000256" key="7">
    <source>
        <dbReference type="SAM" id="Phobius"/>
    </source>
</evidence>
<comment type="caution">
    <text evidence="8">The sequence shown here is derived from an EMBL/GenBank/DDBJ whole genome shotgun (WGS) entry which is preliminary data.</text>
</comment>
<proteinExistence type="predicted"/>
<dbReference type="Proteomes" id="UP000727506">
    <property type="component" value="Unassembled WGS sequence"/>
</dbReference>
<evidence type="ECO:0000256" key="4">
    <source>
        <dbReference type="ARBA" id="ARBA00022692"/>
    </source>
</evidence>
<feature type="transmembrane region" description="Helical" evidence="7">
    <location>
        <begin position="369"/>
        <end position="391"/>
    </location>
</feature>
<organism evidence="8 9">
    <name type="scientific">Slackia piriformis</name>
    <dbReference type="NCBI Taxonomy" id="626934"/>
    <lineage>
        <taxon>Bacteria</taxon>
        <taxon>Bacillati</taxon>
        <taxon>Actinomycetota</taxon>
        <taxon>Coriobacteriia</taxon>
        <taxon>Eggerthellales</taxon>
        <taxon>Eggerthellaceae</taxon>
        <taxon>Slackia</taxon>
    </lineage>
</organism>
<protein>
    <submittedName>
        <fullName evidence="8">MFS transporter</fullName>
    </submittedName>
</protein>
<evidence type="ECO:0000256" key="6">
    <source>
        <dbReference type="ARBA" id="ARBA00023136"/>
    </source>
</evidence>
<evidence type="ECO:0000256" key="3">
    <source>
        <dbReference type="ARBA" id="ARBA00022475"/>
    </source>
</evidence>
<feature type="transmembrane region" description="Helical" evidence="7">
    <location>
        <begin position="306"/>
        <end position="326"/>
    </location>
</feature>
<reference evidence="8" key="1">
    <citation type="submission" date="2021-02" db="EMBL/GenBank/DDBJ databases">
        <title>Infant gut strain persistence is associated with maternal origin, phylogeny, and functional potential including surface adhesion and iron acquisition.</title>
        <authorList>
            <person name="Lou Y.C."/>
        </authorList>
    </citation>
    <scope>NUCLEOTIDE SEQUENCE</scope>
    <source>
        <strain evidence="8">L2_039_000G1_dasL2_039_000G1_concoct_11</strain>
    </source>
</reference>
<gene>
    <name evidence="8" type="ORF">KH142_02835</name>
</gene>
<feature type="transmembrane region" description="Helical" evidence="7">
    <location>
        <begin position="276"/>
        <end position="299"/>
    </location>
</feature>
<dbReference type="InterPro" id="IPR011701">
    <property type="entry name" value="MFS"/>
</dbReference>
<feature type="transmembrane region" description="Helical" evidence="7">
    <location>
        <begin position="28"/>
        <end position="47"/>
    </location>
</feature>
<feature type="transmembrane region" description="Helical" evidence="7">
    <location>
        <begin position="332"/>
        <end position="357"/>
    </location>
</feature>
<evidence type="ECO:0000256" key="1">
    <source>
        <dbReference type="ARBA" id="ARBA00004651"/>
    </source>
</evidence>
<keyword evidence="3" id="KW-1003">Cell membrane</keyword>
<dbReference type="PANTHER" id="PTHR23513:SF9">
    <property type="entry name" value="ENTEROBACTIN EXPORTER ENTS"/>
    <property type="match status" value="1"/>
</dbReference>
<keyword evidence="2" id="KW-0813">Transport</keyword>
<evidence type="ECO:0000313" key="9">
    <source>
        <dbReference type="Proteomes" id="UP000727506"/>
    </source>
</evidence>
<dbReference type="Gene3D" id="1.20.1250.20">
    <property type="entry name" value="MFS general substrate transporter like domains"/>
    <property type="match status" value="1"/>
</dbReference>
<dbReference type="AlphaFoldDB" id="A0A943Z7A0"/>
<evidence type="ECO:0000256" key="5">
    <source>
        <dbReference type="ARBA" id="ARBA00022989"/>
    </source>
</evidence>
<dbReference type="CDD" id="cd06173">
    <property type="entry name" value="MFS_MefA_like"/>
    <property type="match status" value="1"/>
</dbReference>
<dbReference type="SUPFAM" id="SSF103473">
    <property type="entry name" value="MFS general substrate transporter"/>
    <property type="match status" value="1"/>
</dbReference>
<dbReference type="Pfam" id="PF07690">
    <property type="entry name" value="MFS_1"/>
    <property type="match status" value="1"/>
</dbReference>
<dbReference type="GO" id="GO:0022857">
    <property type="term" value="F:transmembrane transporter activity"/>
    <property type="evidence" value="ECO:0007669"/>
    <property type="project" value="InterPro"/>
</dbReference>
<keyword evidence="5 7" id="KW-1133">Transmembrane helix</keyword>
<comment type="subcellular location">
    <subcellularLocation>
        <location evidence="1">Cell membrane</location>
        <topology evidence="1">Multi-pass membrane protein</topology>
    </subcellularLocation>
</comment>